<evidence type="ECO:0000256" key="3">
    <source>
        <dbReference type="ARBA" id="ARBA00018569"/>
    </source>
</evidence>
<proteinExistence type="inferred from homology"/>
<evidence type="ECO:0000256" key="4">
    <source>
        <dbReference type="ARBA" id="ARBA00031367"/>
    </source>
</evidence>
<reference evidence="7" key="1">
    <citation type="submission" date="2017-02" db="EMBL/GenBank/DDBJ databases">
        <title>Delving into the versatile metabolic prowess of the omnipresent phylum Bacteroidetes.</title>
        <authorList>
            <person name="Nobu M.K."/>
            <person name="Mei R."/>
            <person name="Narihiro T."/>
            <person name="Kuroda K."/>
            <person name="Liu W.-T."/>
        </authorList>
    </citation>
    <scope>NUCLEOTIDE SEQUENCE</scope>
    <source>
        <strain evidence="7">ADurb.Bin131</strain>
    </source>
</reference>
<accession>A0A1V6C942</accession>
<evidence type="ECO:0000256" key="2">
    <source>
        <dbReference type="ARBA" id="ARBA00007637"/>
    </source>
</evidence>
<dbReference type="InterPro" id="IPR036291">
    <property type="entry name" value="NAD(P)-bd_dom_sf"/>
</dbReference>
<dbReference type="Gene3D" id="3.40.50.720">
    <property type="entry name" value="NAD(P)-binding Rossmann-like Domain"/>
    <property type="match status" value="1"/>
</dbReference>
<protein>
    <recommendedName>
        <fullName evidence="3">UDP-glucose 4-epimerase</fullName>
    </recommendedName>
    <alternativeName>
        <fullName evidence="5">Galactowaldenase</fullName>
    </alternativeName>
    <alternativeName>
        <fullName evidence="4">UDP-galactose 4-epimerase</fullName>
    </alternativeName>
</protein>
<gene>
    <name evidence="7" type="ORF">BWX89_00990</name>
</gene>
<evidence type="ECO:0000313" key="7">
    <source>
        <dbReference type="EMBL" id="OQB73391.1"/>
    </source>
</evidence>
<sequence>MKICIIGGTGHIGTNLVKMLIGQSFDITIITRGMKQVSDGSKTNLVKKNYDDNKTEWEDLFKEIKPEVIIDILGTYAPVVYQAGKTFCKHFIVCGSIWMFGEPKIVPTPEQTQSPCIFQGYAKRYKEIFEIKDLSKKDGVLFTAIMPPNICGAGKIPLDCYGGRSIEKHKKHKKGEPVPLPEPGQTLIGPCDAEDVARAFFLSVMNPEDSADEIFNVGSAYAITVRNFVETYGKIYGVEIPVQWYSWKEYSTNINSDAGANFHFKSHMCPDITKISRKIGYKPKYTPEETMEKAVLWMKKQKMFD</sequence>
<dbReference type="AlphaFoldDB" id="A0A1V6C942"/>
<dbReference type="InterPro" id="IPR001509">
    <property type="entry name" value="Epimerase_deHydtase"/>
</dbReference>
<feature type="domain" description="NAD-dependent epimerase/dehydratase" evidence="6">
    <location>
        <begin position="87"/>
        <end position="218"/>
    </location>
</feature>
<evidence type="ECO:0000256" key="5">
    <source>
        <dbReference type="ARBA" id="ARBA00033067"/>
    </source>
</evidence>
<comment type="pathway">
    <text evidence="1">Carbohydrate metabolism; galactose metabolism.</text>
</comment>
<evidence type="ECO:0000259" key="6">
    <source>
        <dbReference type="Pfam" id="PF01370"/>
    </source>
</evidence>
<dbReference type="Pfam" id="PF01370">
    <property type="entry name" value="Epimerase"/>
    <property type="match status" value="2"/>
</dbReference>
<dbReference type="GO" id="GO:0003978">
    <property type="term" value="F:UDP-glucose 4-epimerase activity"/>
    <property type="evidence" value="ECO:0007669"/>
    <property type="project" value="TreeGrafter"/>
</dbReference>
<comment type="similarity">
    <text evidence="2">Belongs to the NAD(P)-dependent epimerase/dehydratase family.</text>
</comment>
<dbReference type="SUPFAM" id="SSF51735">
    <property type="entry name" value="NAD(P)-binding Rossmann-fold domains"/>
    <property type="match status" value="1"/>
</dbReference>
<dbReference type="PANTHER" id="PTHR43725:SF8">
    <property type="entry name" value="CHLOROPLAST STEM-LOOP BINDING PROTEIN OF 41 KDA B, CHLOROPLASTIC"/>
    <property type="match status" value="1"/>
</dbReference>
<comment type="caution">
    <text evidence="7">The sequence shown here is derived from an EMBL/GenBank/DDBJ whole genome shotgun (WGS) entry which is preliminary data.</text>
</comment>
<dbReference type="GO" id="GO:0005829">
    <property type="term" value="C:cytosol"/>
    <property type="evidence" value="ECO:0007669"/>
    <property type="project" value="TreeGrafter"/>
</dbReference>
<name>A0A1V6C942_UNCT6</name>
<dbReference type="GO" id="GO:0005996">
    <property type="term" value="P:monosaccharide metabolic process"/>
    <property type="evidence" value="ECO:0007669"/>
    <property type="project" value="TreeGrafter"/>
</dbReference>
<evidence type="ECO:0000256" key="1">
    <source>
        <dbReference type="ARBA" id="ARBA00004947"/>
    </source>
</evidence>
<feature type="domain" description="NAD-dependent epimerase/dehydratase" evidence="6">
    <location>
        <begin position="3"/>
        <end position="72"/>
    </location>
</feature>
<dbReference type="EMBL" id="MWDQ01000082">
    <property type="protein sequence ID" value="OQB73391.1"/>
    <property type="molecule type" value="Genomic_DNA"/>
</dbReference>
<dbReference type="PANTHER" id="PTHR43725">
    <property type="entry name" value="UDP-GLUCOSE 4-EPIMERASE"/>
    <property type="match status" value="1"/>
</dbReference>
<organism evidence="7">
    <name type="scientific">candidate division TA06 bacterium ADurb.Bin131</name>
    <dbReference type="NCBI Taxonomy" id="1852827"/>
    <lineage>
        <taxon>Bacteria</taxon>
        <taxon>Bacteria division TA06</taxon>
    </lineage>
</organism>
<dbReference type="Proteomes" id="UP000485562">
    <property type="component" value="Unassembled WGS sequence"/>
</dbReference>